<dbReference type="AlphaFoldDB" id="A0ABD3Q510"/>
<reference evidence="3 4" key="1">
    <citation type="submission" date="2024-10" db="EMBL/GenBank/DDBJ databases">
        <title>Updated reference genomes for cyclostephanoid diatoms.</title>
        <authorList>
            <person name="Roberts W.R."/>
            <person name="Alverson A.J."/>
        </authorList>
    </citation>
    <scope>NUCLEOTIDE SEQUENCE [LARGE SCALE GENOMIC DNA]</scope>
    <source>
        <strain evidence="3 4">AJA276-08</strain>
    </source>
</reference>
<dbReference type="Proteomes" id="UP001530315">
    <property type="component" value="Unassembled WGS sequence"/>
</dbReference>
<dbReference type="SMART" id="SM00160">
    <property type="entry name" value="RanBD"/>
    <property type="match status" value="1"/>
</dbReference>
<feature type="region of interest" description="Disordered" evidence="1">
    <location>
        <begin position="97"/>
        <end position="131"/>
    </location>
</feature>
<feature type="domain" description="RanBD1" evidence="2">
    <location>
        <begin position="2"/>
        <end position="89"/>
    </location>
</feature>
<dbReference type="EMBL" id="JALLAZ020000460">
    <property type="protein sequence ID" value="KAL3794616.1"/>
    <property type="molecule type" value="Genomic_DNA"/>
</dbReference>
<keyword evidence="4" id="KW-1185">Reference proteome</keyword>
<sequence>MQVKLEEVEVKSGEEEEETLCSYRSKLFLYGETLLDKGTGLEPNAGLGQELGLELLDFADGELEGEGLRAAILGISEVAEEFKKKYEECQREMADLLAGEDKPDVGSGHGRRRGVGRIEDERRVSRKKVNK</sequence>
<dbReference type="InterPro" id="IPR000156">
    <property type="entry name" value="Ran_bind_dom"/>
</dbReference>
<protein>
    <recommendedName>
        <fullName evidence="2">RanBD1 domain-containing protein</fullName>
    </recommendedName>
</protein>
<proteinExistence type="predicted"/>
<evidence type="ECO:0000313" key="3">
    <source>
        <dbReference type="EMBL" id="KAL3794616.1"/>
    </source>
</evidence>
<evidence type="ECO:0000256" key="1">
    <source>
        <dbReference type="SAM" id="MobiDB-lite"/>
    </source>
</evidence>
<dbReference type="SUPFAM" id="SSF50729">
    <property type="entry name" value="PH domain-like"/>
    <property type="match status" value="1"/>
</dbReference>
<gene>
    <name evidence="3" type="ORF">ACHAW5_007939</name>
</gene>
<evidence type="ECO:0000259" key="2">
    <source>
        <dbReference type="SMART" id="SM00160"/>
    </source>
</evidence>
<name>A0ABD3Q510_9STRA</name>
<dbReference type="InterPro" id="IPR011993">
    <property type="entry name" value="PH-like_dom_sf"/>
</dbReference>
<accession>A0ABD3Q510</accession>
<comment type="caution">
    <text evidence="3">The sequence shown here is derived from an EMBL/GenBank/DDBJ whole genome shotgun (WGS) entry which is preliminary data.</text>
</comment>
<organism evidence="3 4">
    <name type="scientific">Stephanodiscus triporus</name>
    <dbReference type="NCBI Taxonomy" id="2934178"/>
    <lineage>
        <taxon>Eukaryota</taxon>
        <taxon>Sar</taxon>
        <taxon>Stramenopiles</taxon>
        <taxon>Ochrophyta</taxon>
        <taxon>Bacillariophyta</taxon>
        <taxon>Coscinodiscophyceae</taxon>
        <taxon>Thalassiosirophycidae</taxon>
        <taxon>Stephanodiscales</taxon>
        <taxon>Stephanodiscaceae</taxon>
        <taxon>Stephanodiscus</taxon>
    </lineage>
</organism>
<evidence type="ECO:0000313" key="4">
    <source>
        <dbReference type="Proteomes" id="UP001530315"/>
    </source>
</evidence>
<dbReference type="Gene3D" id="2.30.29.30">
    <property type="entry name" value="Pleckstrin-homology domain (PH domain)/Phosphotyrosine-binding domain (PTB)"/>
    <property type="match status" value="1"/>
</dbReference>